<evidence type="ECO:0000256" key="1">
    <source>
        <dbReference type="SAM" id="MobiDB-lite"/>
    </source>
</evidence>
<comment type="caution">
    <text evidence="2">The sequence shown here is derived from an EMBL/GenBank/DDBJ whole genome shotgun (WGS) entry which is preliminary data.</text>
</comment>
<dbReference type="Pfam" id="PF03646">
    <property type="entry name" value="FlaG"/>
    <property type="match status" value="1"/>
</dbReference>
<dbReference type="AlphaFoldDB" id="A0A7C4L1H9"/>
<protein>
    <recommendedName>
        <fullName evidence="3">Flagellar protein FlaG</fullName>
    </recommendedName>
</protein>
<sequence length="103" mass="11337">MNELNVTPLSPPAGESSTRIQQVVDFYSEKAAAAPRRSEAGESAASPSPQPRTSDVVLRFNVDRETHEVTVYIMDRASRQIIRTIPPEELSKLKAGDLIELMA</sequence>
<evidence type="ECO:0000313" key="2">
    <source>
        <dbReference type="EMBL" id="HGS87161.1"/>
    </source>
</evidence>
<evidence type="ECO:0008006" key="3">
    <source>
        <dbReference type="Google" id="ProtNLM"/>
    </source>
</evidence>
<dbReference type="InterPro" id="IPR005186">
    <property type="entry name" value="FlaG"/>
</dbReference>
<dbReference type="SUPFAM" id="SSF160214">
    <property type="entry name" value="FlaG-like"/>
    <property type="match status" value="1"/>
</dbReference>
<name>A0A7C4L1H9_9CHLR</name>
<dbReference type="EMBL" id="DSXR01000057">
    <property type="protein sequence ID" value="HGS87161.1"/>
    <property type="molecule type" value="Genomic_DNA"/>
</dbReference>
<organism evidence="2">
    <name type="scientific">Bellilinea caldifistulae</name>
    <dbReference type="NCBI Taxonomy" id="360411"/>
    <lineage>
        <taxon>Bacteria</taxon>
        <taxon>Bacillati</taxon>
        <taxon>Chloroflexota</taxon>
        <taxon>Anaerolineae</taxon>
        <taxon>Anaerolineales</taxon>
        <taxon>Anaerolineaceae</taxon>
        <taxon>Bellilinea</taxon>
    </lineage>
</organism>
<proteinExistence type="predicted"/>
<feature type="region of interest" description="Disordered" evidence="1">
    <location>
        <begin position="31"/>
        <end position="55"/>
    </location>
</feature>
<feature type="compositionally biased region" description="Low complexity" evidence="1">
    <location>
        <begin position="31"/>
        <end position="47"/>
    </location>
</feature>
<reference evidence="2" key="1">
    <citation type="journal article" date="2020" name="mSystems">
        <title>Genome- and Community-Level Interaction Insights into Carbon Utilization and Element Cycling Functions of Hydrothermarchaeota in Hydrothermal Sediment.</title>
        <authorList>
            <person name="Zhou Z."/>
            <person name="Liu Y."/>
            <person name="Xu W."/>
            <person name="Pan J."/>
            <person name="Luo Z.H."/>
            <person name="Li M."/>
        </authorList>
    </citation>
    <scope>NUCLEOTIDE SEQUENCE [LARGE SCALE GENOMIC DNA]</scope>
    <source>
        <strain evidence="2">SpSt-556</strain>
    </source>
</reference>
<dbReference type="InterPro" id="IPR035924">
    <property type="entry name" value="FlaG-like_sf"/>
</dbReference>
<accession>A0A7C4L1H9</accession>
<dbReference type="Gene3D" id="3.30.160.170">
    <property type="entry name" value="FlaG-like"/>
    <property type="match status" value="1"/>
</dbReference>
<gene>
    <name evidence="2" type="ORF">ENT17_06025</name>
</gene>